<feature type="compositionally biased region" description="Basic and acidic residues" evidence="2">
    <location>
        <begin position="295"/>
        <end position="309"/>
    </location>
</feature>
<feature type="region of interest" description="Disordered" evidence="2">
    <location>
        <begin position="275"/>
        <end position="330"/>
    </location>
</feature>
<feature type="compositionally biased region" description="Basic and acidic residues" evidence="2">
    <location>
        <begin position="275"/>
        <end position="288"/>
    </location>
</feature>
<protein>
    <recommendedName>
        <fullName evidence="3">CCHC-type domain-containing protein</fullName>
    </recommendedName>
</protein>
<dbReference type="AlphaFoldDB" id="A0A8H6L7R8"/>
<dbReference type="GeneID" id="59284433"/>
<dbReference type="GO" id="GO:0008270">
    <property type="term" value="F:zinc ion binding"/>
    <property type="evidence" value="ECO:0007669"/>
    <property type="project" value="UniProtKB-KW"/>
</dbReference>
<dbReference type="Proteomes" id="UP000578531">
    <property type="component" value="Unassembled WGS sequence"/>
</dbReference>
<dbReference type="OrthoDB" id="10546908at2759"/>
<dbReference type="InterPro" id="IPR001878">
    <property type="entry name" value="Znf_CCHC"/>
</dbReference>
<feature type="region of interest" description="Disordered" evidence="2">
    <location>
        <begin position="94"/>
        <end position="160"/>
    </location>
</feature>
<comment type="caution">
    <text evidence="4">The sequence shown here is derived from an EMBL/GenBank/DDBJ whole genome shotgun (WGS) entry which is preliminary data.</text>
</comment>
<evidence type="ECO:0000313" key="4">
    <source>
        <dbReference type="EMBL" id="KAF6238890.1"/>
    </source>
</evidence>
<dbReference type="InterPro" id="IPR036875">
    <property type="entry name" value="Znf_CCHC_sf"/>
</dbReference>
<organism evidence="4 5">
    <name type="scientific">Letharia columbiana</name>
    <dbReference type="NCBI Taxonomy" id="112416"/>
    <lineage>
        <taxon>Eukaryota</taxon>
        <taxon>Fungi</taxon>
        <taxon>Dikarya</taxon>
        <taxon>Ascomycota</taxon>
        <taxon>Pezizomycotina</taxon>
        <taxon>Lecanoromycetes</taxon>
        <taxon>OSLEUM clade</taxon>
        <taxon>Lecanoromycetidae</taxon>
        <taxon>Lecanorales</taxon>
        <taxon>Lecanorineae</taxon>
        <taxon>Parmeliaceae</taxon>
        <taxon>Letharia</taxon>
    </lineage>
</organism>
<dbReference type="SMART" id="SM00343">
    <property type="entry name" value="ZnF_C2HC"/>
    <property type="match status" value="2"/>
</dbReference>
<gene>
    <name evidence="4" type="ORF">HO173_002762</name>
</gene>
<name>A0A8H6L7R8_9LECA</name>
<sequence>MMPSCRLFGGEYTEINVLSGEVGSLLADIVSADAKLLRGNHSNFVSVKVEEEVFLRVHRPVATRFSAVWKRGLSNPKCGIVTVTFPPDPPAAPLAVRSAPSSGNAPAKSPSIPPLSPPALAAPLVSQSDARSGQRTAPNSGNAPATPGLIPPPPPPPSKKEALKFIIQWMEQGGADPKGKNAVPYPKGYRAGLETLLALASMLEISELMTRVSGDLGIIPLPRPRRCPTCKRVEHPGKECQTCWECNDVGHRRANCPKAYQAFLEREARREQKAEHERLRLEGQERAESRRKKWQEKQDRRGKQQREAGIRTGEVAVGADGKTINRWVRD</sequence>
<dbReference type="PROSITE" id="PS50158">
    <property type="entry name" value="ZF_CCHC"/>
    <property type="match status" value="1"/>
</dbReference>
<dbReference type="SUPFAM" id="SSF57756">
    <property type="entry name" value="Retrovirus zinc finger-like domains"/>
    <property type="match status" value="1"/>
</dbReference>
<reference evidence="4 5" key="1">
    <citation type="journal article" date="2020" name="Genomics">
        <title>Complete, high-quality genomes from long-read metagenomic sequencing of two wolf lichen thalli reveals enigmatic genome architecture.</title>
        <authorList>
            <person name="McKenzie S.K."/>
            <person name="Walston R.F."/>
            <person name="Allen J.L."/>
        </authorList>
    </citation>
    <scope>NUCLEOTIDE SEQUENCE [LARGE SCALE GENOMIC DNA]</scope>
    <source>
        <strain evidence="4">WasteWater2</strain>
    </source>
</reference>
<dbReference type="GO" id="GO:0003676">
    <property type="term" value="F:nucleic acid binding"/>
    <property type="evidence" value="ECO:0007669"/>
    <property type="project" value="InterPro"/>
</dbReference>
<evidence type="ECO:0000259" key="3">
    <source>
        <dbReference type="PROSITE" id="PS50158"/>
    </source>
</evidence>
<keyword evidence="5" id="KW-1185">Reference proteome</keyword>
<keyword evidence="1" id="KW-0479">Metal-binding</keyword>
<proteinExistence type="predicted"/>
<dbReference type="RefSeq" id="XP_037168186.1">
    <property type="nucleotide sequence ID" value="XM_037304693.1"/>
</dbReference>
<keyword evidence="1" id="KW-0862">Zinc</keyword>
<evidence type="ECO:0000256" key="2">
    <source>
        <dbReference type="SAM" id="MobiDB-lite"/>
    </source>
</evidence>
<evidence type="ECO:0000313" key="5">
    <source>
        <dbReference type="Proteomes" id="UP000578531"/>
    </source>
</evidence>
<keyword evidence="1" id="KW-0863">Zinc-finger</keyword>
<evidence type="ECO:0000256" key="1">
    <source>
        <dbReference type="PROSITE-ProRule" id="PRU00047"/>
    </source>
</evidence>
<accession>A0A8H6L7R8</accession>
<feature type="domain" description="CCHC-type" evidence="3">
    <location>
        <begin position="243"/>
        <end position="258"/>
    </location>
</feature>
<feature type="compositionally biased region" description="Polar residues" evidence="2">
    <location>
        <begin position="125"/>
        <end position="143"/>
    </location>
</feature>
<dbReference type="EMBL" id="JACCJC010000007">
    <property type="protein sequence ID" value="KAF6238890.1"/>
    <property type="molecule type" value="Genomic_DNA"/>
</dbReference>